<dbReference type="InterPro" id="IPR001865">
    <property type="entry name" value="Ribosomal_uS2"/>
</dbReference>
<feature type="region of interest" description="Disordered" evidence="6">
    <location>
        <begin position="244"/>
        <end position="337"/>
    </location>
</feature>
<accession>A0A1F6D3A2</accession>
<dbReference type="InterPro" id="IPR005706">
    <property type="entry name" value="Ribosomal_uS2_bac/mit/plastid"/>
</dbReference>
<dbReference type="EMBL" id="MFKF01000056">
    <property type="protein sequence ID" value="OGG55918.1"/>
    <property type="molecule type" value="Genomic_DNA"/>
</dbReference>
<dbReference type="NCBIfam" id="TIGR01011">
    <property type="entry name" value="rpsB_bact"/>
    <property type="match status" value="1"/>
</dbReference>
<feature type="compositionally biased region" description="Gly residues" evidence="6">
    <location>
        <begin position="269"/>
        <end position="306"/>
    </location>
</feature>
<proteinExistence type="inferred from homology"/>
<name>A0A1F6D3A2_HANXR</name>
<dbReference type="HAMAP" id="MF_00291_B">
    <property type="entry name" value="Ribosomal_uS2_B"/>
    <property type="match status" value="1"/>
</dbReference>
<evidence type="ECO:0000256" key="5">
    <source>
        <dbReference type="HAMAP-Rule" id="MF_00291"/>
    </source>
</evidence>
<dbReference type="InterPro" id="IPR023591">
    <property type="entry name" value="Ribosomal_uS2_flav_dom_sf"/>
</dbReference>
<dbReference type="SUPFAM" id="SSF52313">
    <property type="entry name" value="Ribosomal protein S2"/>
    <property type="match status" value="1"/>
</dbReference>
<dbReference type="PANTHER" id="PTHR12534:SF0">
    <property type="entry name" value="SMALL RIBOSOMAL SUBUNIT PROTEIN US2M"/>
    <property type="match status" value="1"/>
</dbReference>
<evidence type="ECO:0000313" key="8">
    <source>
        <dbReference type="Proteomes" id="UP000178606"/>
    </source>
</evidence>
<evidence type="ECO:0000256" key="4">
    <source>
        <dbReference type="ARBA" id="ARBA00035256"/>
    </source>
</evidence>
<reference evidence="7 8" key="1">
    <citation type="journal article" date="2016" name="Nat. Commun.">
        <title>Thousands of microbial genomes shed light on interconnected biogeochemical processes in an aquifer system.</title>
        <authorList>
            <person name="Anantharaman K."/>
            <person name="Brown C.T."/>
            <person name="Hug L.A."/>
            <person name="Sharon I."/>
            <person name="Castelle C.J."/>
            <person name="Probst A.J."/>
            <person name="Thomas B.C."/>
            <person name="Singh A."/>
            <person name="Wilkins M.J."/>
            <person name="Karaoz U."/>
            <person name="Brodie E.L."/>
            <person name="Williams K.H."/>
            <person name="Hubbard S.S."/>
            <person name="Banfield J.F."/>
        </authorList>
    </citation>
    <scope>NUCLEOTIDE SEQUENCE [LARGE SCALE GENOMIC DNA]</scope>
    <source>
        <strain evidence="8">RIFCSPLOWO2_12_FULL_64_10</strain>
    </source>
</reference>
<organism evidence="7 8">
    <name type="scientific">Handelsmanbacteria sp. (strain RIFCSPLOWO2_12_FULL_64_10)</name>
    <dbReference type="NCBI Taxonomy" id="1817868"/>
    <lineage>
        <taxon>Bacteria</taxon>
        <taxon>Candidatus Handelsmaniibacteriota</taxon>
    </lineage>
</organism>
<dbReference type="Gene3D" id="1.10.287.610">
    <property type="entry name" value="Helix hairpin bin"/>
    <property type="match status" value="1"/>
</dbReference>
<dbReference type="PROSITE" id="PS00962">
    <property type="entry name" value="RIBOSOMAL_S2_1"/>
    <property type="match status" value="1"/>
</dbReference>
<dbReference type="PANTHER" id="PTHR12534">
    <property type="entry name" value="30S RIBOSOMAL PROTEIN S2 PROKARYOTIC AND ORGANELLAR"/>
    <property type="match status" value="1"/>
</dbReference>
<dbReference type="GO" id="GO:0006412">
    <property type="term" value="P:translation"/>
    <property type="evidence" value="ECO:0007669"/>
    <property type="project" value="UniProtKB-UniRule"/>
</dbReference>
<evidence type="ECO:0000313" key="7">
    <source>
        <dbReference type="EMBL" id="OGG55918.1"/>
    </source>
</evidence>
<dbReference type="FunFam" id="1.10.287.610:FF:000001">
    <property type="entry name" value="30S ribosomal protein S2"/>
    <property type="match status" value="1"/>
</dbReference>
<comment type="similarity">
    <text evidence="1 5">Belongs to the universal ribosomal protein uS2 family.</text>
</comment>
<dbReference type="AlphaFoldDB" id="A0A1F6D3A2"/>
<dbReference type="GO" id="GO:0022627">
    <property type="term" value="C:cytosolic small ribosomal subunit"/>
    <property type="evidence" value="ECO:0007669"/>
    <property type="project" value="TreeGrafter"/>
</dbReference>
<evidence type="ECO:0000256" key="2">
    <source>
        <dbReference type="ARBA" id="ARBA00022980"/>
    </source>
</evidence>
<feature type="compositionally biased region" description="Basic and acidic residues" evidence="6">
    <location>
        <begin position="244"/>
        <end position="268"/>
    </location>
</feature>
<evidence type="ECO:0000256" key="1">
    <source>
        <dbReference type="ARBA" id="ARBA00006242"/>
    </source>
</evidence>
<gene>
    <name evidence="5" type="primary">rpsB</name>
    <name evidence="7" type="ORF">A3F84_09800</name>
</gene>
<dbReference type="CDD" id="cd01425">
    <property type="entry name" value="RPS2"/>
    <property type="match status" value="1"/>
</dbReference>
<protein>
    <recommendedName>
        <fullName evidence="4 5">Small ribosomal subunit protein uS2</fullName>
    </recommendedName>
</protein>
<sequence length="337" mass="36696">MKDLLEAGVHFGHQTRRCNPKMKKFIFTERHGIYIIDLQKTMRSLEEACKVVREAVENGESVLFVGTKKPCKEIIEQEAERCGMFHVTERWLGGMLTNYQTIRQSIRRLDALDRMSRDGSFEKMKLKKKEVIQLGKERIKLNKALGGIRKMDGLPGLIYVVDTKKEKIAVSEANKLEVPVVAIVDTNCDPDVIDYPVPGNDDAIRSIGLITKQIADTVIEAREKVRSEEALKVAEEEKVVAETTEDIRVIDDTPPASDRRGGRREGRGEGGGARGGGARGGGARGGGRGGRGGGGGGGRGGRGRGGAPSSARGRTLNFKTGESREVHQGALSNGDYI</sequence>
<evidence type="ECO:0000256" key="6">
    <source>
        <dbReference type="SAM" id="MobiDB-lite"/>
    </source>
</evidence>
<keyword evidence="3 5" id="KW-0687">Ribonucleoprotein</keyword>
<dbReference type="Gene3D" id="3.40.50.10490">
    <property type="entry name" value="Glucose-6-phosphate isomerase like protein, domain 1"/>
    <property type="match status" value="1"/>
</dbReference>
<comment type="caution">
    <text evidence="7">The sequence shown here is derived from an EMBL/GenBank/DDBJ whole genome shotgun (WGS) entry which is preliminary data.</text>
</comment>
<keyword evidence="2 5" id="KW-0689">Ribosomal protein</keyword>
<dbReference type="InterPro" id="IPR018130">
    <property type="entry name" value="Ribosomal_uS2_CS"/>
</dbReference>
<dbReference type="Proteomes" id="UP000178606">
    <property type="component" value="Unassembled WGS sequence"/>
</dbReference>
<dbReference type="Pfam" id="PF00318">
    <property type="entry name" value="Ribosomal_S2"/>
    <property type="match status" value="1"/>
</dbReference>
<dbReference type="PRINTS" id="PR00395">
    <property type="entry name" value="RIBOSOMALS2"/>
</dbReference>
<evidence type="ECO:0000256" key="3">
    <source>
        <dbReference type="ARBA" id="ARBA00023274"/>
    </source>
</evidence>
<dbReference type="GO" id="GO:0003735">
    <property type="term" value="F:structural constituent of ribosome"/>
    <property type="evidence" value="ECO:0007669"/>
    <property type="project" value="InterPro"/>
</dbReference>